<accession>A0A512N2P1</accession>
<evidence type="ECO:0000256" key="1">
    <source>
        <dbReference type="ARBA" id="ARBA00022801"/>
    </source>
</evidence>
<dbReference type="InterPro" id="IPR029058">
    <property type="entry name" value="AB_hydrolase_fold"/>
</dbReference>
<keyword evidence="1" id="KW-0378">Hydrolase</keyword>
<proteinExistence type="predicted"/>
<organism evidence="3 4">
    <name type="scientific">Reyranella soli</name>
    <dbReference type="NCBI Taxonomy" id="1230389"/>
    <lineage>
        <taxon>Bacteria</taxon>
        <taxon>Pseudomonadati</taxon>
        <taxon>Pseudomonadota</taxon>
        <taxon>Alphaproteobacteria</taxon>
        <taxon>Hyphomicrobiales</taxon>
        <taxon>Reyranellaceae</taxon>
        <taxon>Reyranella</taxon>
    </lineage>
</organism>
<dbReference type="GO" id="GO:0016787">
    <property type="term" value="F:hydrolase activity"/>
    <property type="evidence" value="ECO:0007669"/>
    <property type="project" value="UniProtKB-KW"/>
</dbReference>
<dbReference type="SUPFAM" id="SSF53474">
    <property type="entry name" value="alpha/beta-Hydrolases"/>
    <property type="match status" value="1"/>
</dbReference>
<dbReference type="PANTHER" id="PTHR43329">
    <property type="entry name" value="EPOXIDE HYDROLASE"/>
    <property type="match status" value="1"/>
</dbReference>
<gene>
    <name evidence="3" type="ORF">RSO01_04120</name>
</gene>
<dbReference type="Gene3D" id="3.40.50.1820">
    <property type="entry name" value="alpha/beta hydrolase"/>
    <property type="match status" value="1"/>
</dbReference>
<dbReference type="RefSeq" id="WP_147145638.1">
    <property type="nucleotide sequence ID" value="NZ_BKAJ01000004.1"/>
</dbReference>
<dbReference type="InterPro" id="IPR000639">
    <property type="entry name" value="Epox_hydrolase-like"/>
</dbReference>
<evidence type="ECO:0000313" key="3">
    <source>
        <dbReference type="EMBL" id="GEP53246.1"/>
    </source>
</evidence>
<comment type="caution">
    <text evidence="3">The sequence shown here is derived from an EMBL/GenBank/DDBJ whole genome shotgun (WGS) entry which is preliminary data.</text>
</comment>
<dbReference type="Pfam" id="PF00561">
    <property type="entry name" value="Abhydrolase_1"/>
    <property type="match status" value="1"/>
</dbReference>
<protein>
    <submittedName>
        <fullName evidence="3">Fluoroacetate dehalogenase</fullName>
    </submittedName>
</protein>
<dbReference type="PRINTS" id="PR00412">
    <property type="entry name" value="EPOXHYDRLASE"/>
</dbReference>
<reference evidence="3 4" key="1">
    <citation type="submission" date="2019-07" db="EMBL/GenBank/DDBJ databases">
        <title>Whole genome shotgun sequence of Reyranella soli NBRC 108950.</title>
        <authorList>
            <person name="Hosoyama A."/>
            <person name="Uohara A."/>
            <person name="Ohji S."/>
            <person name="Ichikawa N."/>
        </authorList>
    </citation>
    <scope>NUCLEOTIDE SEQUENCE [LARGE SCALE GENOMIC DNA]</scope>
    <source>
        <strain evidence="3 4">NBRC 108950</strain>
    </source>
</reference>
<dbReference type="OrthoDB" id="9812774at2"/>
<dbReference type="EMBL" id="BKAJ01000004">
    <property type="protein sequence ID" value="GEP53246.1"/>
    <property type="molecule type" value="Genomic_DNA"/>
</dbReference>
<dbReference type="AlphaFoldDB" id="A0A512N2P1"/>
<evidence type="ECO:0000313" key="4">
    <source>
        <dbReference type="Proteomes" id="UP000321058"/>
    </source>
</evidence>
<keyword evidence="4" id="KW-1185">Reference proteome</keyword>
<dbReference type="InterPro" id="IPR000073">
    <property type="entry name" value="AB_hydrolase_1"/>
</dbReference>
<evidence type="ECO:0000259" key="2">
    <source>
        <dbReference type="Pfam" id="PF00561"/>
    </source>
</evidence>
<sequence>MFDGFDTVQLDVGDTTIFARRRGDGRPLLLLHGFPETHAMWHRVAPALAERFTVVCADLRGYGRSGKPVSTPDHAPYAKSAMAVDMVRLMEAFGFQTFSVAGHDRGARVAYRLALDHPARVERLALLDIIPTGEAFSRADIRFALAFWPWSLLAQPEPLPERLIAAAPHAVVNDALANWGSDPASFPPEVRSAYLEALSDPEAIHAICEEYRAAADIDFAKDMADRAANRRIRCPTLALWSKESALDSWYEQAGGPLGIWRKWATDVSGRGVAGGHFFPEQNPGETISELRTFFE</sequence>
<dbReference type="PRINTS" id="PR00111">
    <property type="entry name" value="ABHYDROLASE"/>
</dbReference>
<dbReference type="Proteomes" id="UP000321058">
    <property type="component" value="Unassembled WGS sequence"/>
</dbReference>
<feature type="domain" description="AB hydrolase-1" evidence="2">
    <location>
        <begin position="27"/>
        <end position="249"/>
    </location>
</feature>
<name>A0A512N2P1_9HYPH</name>